<dbReference type="Pfam" id="PF00665">
    <property type="entry name" value="rve"/>
    <property type="match status" value="1"/>
</dbReference>
<dbReference type="OrthoDB" id="6765838at2759"/>
<feature type="non-terminal residue" evidence="2">
    <location>
        <position position="132"/>
    </location>
</feature>
<feature type="domain" description="Integrase catalytic" evidence="1">
    <location>
        <begin position="30"/>
        <end position="132"/>
    </location>
</feature>
<dbReference type="Gene3D" id="3.30.420.10">
    <property type="entry name" value="Ribonuclease H-like superfamily/Ribonuclease H"/>
    <property type="match status" value="1"/>
</dbReference>
<evidence type="ECO:0000313" key="3">
    <source>
        <dbReference type="Proteomes" id="UP000681722"/>
    </source>
</evidence>
<evidence type="ECO:0000259" key="1">
    <source>
        <dbReference type="PROSITE" id="PS50994"/>
    </source>
</evidence>
<name>A0A8S2XTF7_9BILA</name>
<gene>
    <name evidence="2" type="ORF">SRO942_LOCUS45280</name>
</gene>
<evidence type="ECO:0000313" key="2">
    <source>
        <dbReference type="EMBL" id="CAF4510347.1"/>
    </source>
</evidence>
<dbReference type="InterPro" id="IPR001584">
    <property type="entry name" value="Integrase_cat-core"/>
</dbReference>
<organism evidence="2 3">
    <name type="scientific">Didymodactylos carnosus</name>
    <dbReference type="NCBI Taxonomy" id="1234261"/>
    <lineage>
        <taxon>Eukaryota</taxon>
        <taxon>Metazoa</taxon>
        <taxon>Spiralia</taxon>
        <taxon>Gnathifera</taxon>
        <taxon>Rotifera</taxon>
        <taxon>Eurotatoria</taxon>
        <taxon>Bdelloidea</taxon>
        <taxon>Philodinida</taxon>
        <taxon>Philodinidae</taxon>
        <taxon>Didymodactylos</taxon>
    </lineage>
</organism>
<accession>A0A8S2XTF7</accession>
<dbReference type="InterPro" id="IPR036397">
    <property type="entry name" value="RNaseH_sf"/>
</dbReference>
<dbReference type="GO" id="GO:0015074">
    <property type="term" value="P:DNA integration"/>
    <property type="evidence" value="ECO:0007669"/>
    <property type="project" value="InterPro"/>
</dbReference>
<protein>
    <recommendedName>
        <fullName evidence="1">Integrase catalytic domain-containing protein</fullName>
    </recommendedName>
</protein>
<comment type="caution">
    <text evidence="2">The sequence shown here is derived from an EMBL/GenBank/DDBJ whole genome shotgun (WGS) entry which is preliminary data.</text>
</comment>
<dbReference type="PROSITE" id="PS50994">
    <property type="entry name" value="INTEGRASE"/>
    <property type="match status" value="1"/>
</dbReference>
<dbReference type="SUPFAM" id="SSF53098">
    <property type="entry name" value="Ribonuclease H-like"/>
    <property type="match status" value="1"/>
</dbReference>
<reference evidence="2" key="1">
    <citation type="submission" date="2021-02" db="EMBL/GenBank/DDBJ databases">
        <authorList>
            <person name="Nowell W R."/>
        </authorList>
    </citation>
    <scope>NUCLEOTIDE SEQUENCE</scope>
</reference>
<sequence length="132" mass="14882">MKESIEHYIRSCQECSKFNIQRKKPPGLLQPIEPPDEVFQVLGIDWWGPAPESSVGNKYVLVITDRLSGYVIAKAYRTNTAQATVEILMEHMILVHGAPDIIISDQGQHFNNDLIKNISTLIGCQHIFSTAY</sequence>
<dbReference type="GO" id="GO:0003676">
    <property type="term" value="F:nucleic acid binding"/>
    <property type="evidence" value="ECO:0007669"/>
    <property type="project" value="InterPro"/>
</dbReference>
<dbReference type="Proteomes" id="UP000681722">
    <property type="component" value="Unassembled WGS sequence"/>
</dbReference>
<dbReference type="AlphaFoldDB" id="A0A8S2XTF7"/>
<dbReference type="InterPro" id="IPR012337">
    <property type="entry name" value="RNaseH-like_sf"/>
</dbReference>
<dbReference type="EMBL" id="CAJOBC010107710">
    <property type="protein sequence ID" value="CAF4510347.1"/>
    <property type="molecule type" value="Genomic_DNA"/>
</dbReference>
<dbReference type="PANTHER" id="PTHR47266">
    <property type="entry name" value="ENDONUCLEASE-RELATED"/>
    <property type="match status" value="1"/>
</dbReference>
<proteinExistence type="predicted"/>
<dbReference type="InterPro" id="IPR052160">
    <property type="entry name" value="Gypsy_RT_Integrase-like"/>
</dbReference>